<organism evidence="1 2">
    <name type="scientific">Kribbella solani</name>
    <dbReference type="NCBI Taxonomy" id="236067"/>
    <lineage>
        <taxon>Bacteria</taxon>
        <taxon>Bacillati</taxon>
        <taxon>Actinomycetota</taxon>
        <taxon>Actinomycetes</taxon>
        <taxon>Propionibacteriales</taxon>
        <taxon>Kribbellaceae</taxon>
        <taxon>Kribbella</taxon>
    </lineage>
</organism>
<comment type="caution">
    <text evidence="1">The sequence shown here is derived from an EMBL/GenBank/DDBJ whole genome shotgun (WGS) entry which is preliminary data.</text>
</comment>
<dbReference type="Proteomes" id="UP000558997">
    <property type="component" value="Unassembled WGS sequence"/>
</dbReference>
<evidence type="ECO:0000313" key="1">
    <source>
        <dbReference type="EMBL" id="MBB5979822.1"/>
    </source>
</evidence>
<dbReference type="Gene3D" id="3.90.1140.10">
    <property type="entry name" value="Cyclic phosphodiesterase"/>
    <property type="match status" value="1"/>
</dbReference>
<dbReference type="Pfam" id="PF13563">
    <property type="entry name" value="2_5_RNA_ligase2"/>
    <property type="match status" value="1"/>
</dbReference>
<keyword evidence="2" id="KW-1185">Reference proteome</keyword>
<evidence type="ECO:0000313" key="2">
    <source>
        <dbReference type="Proteomes" id="UP000558997"/>
    </source>
</evidence>
<dbReference type="EMBL" id="JACHNF010000001">
    <property type="protein sequence ID" value="MBB5979822.1"/>
    <property type="molecule type" value="Genomic_DNA"/>
</dbReference>
<accession>A0A841DMQ7</accession>
<dbReference type="InterPro" id="IPR009097">
    <property type="entry name" value="Cyclic_Pdiesterase"/>
</dbReference>
<dbReference type="GO" id="GO:0016874">
    <property type="term" value="F:ligase activity"/>
    <property type="evidence" value="ECO:0007669"/>
    <property type="project" value="UniProtKB-KW"/>
</dbReference>
<dbReference type="SUPFAM" id="SSF55144">
    <property type="entry name" value="LigT-like"/>
    <property type="match status" value="1"/>
</dbReference>
<dbReference type="AlphaFoldDB" id="A0A841DMQ7"/>
<gene>
    <name evidence="1" type="ORF">HDA44_003163</name>
</gene>
<proteinExistence type="predicted"/>
<sequence>MTDVTELRDHWYWRPGWRAGRSFYTWHITFADSPAVVDLGQQYAAALADLPEYDPIPLRWLHLTMQGIGFTDETERRTIDQIVEAARGRLAAIPPVDITIGPAQIDTEALKLPVQPVEALTGIRDAIRTAIADVRGEDNVTESPDYRPHVSIGYTNTTGPARRAVESLARHTPRTTQMTVEAVALIDLNRDHKMYQWTTVAEAQLGGHR</sequence>
<keyword evidence="1" id="KW-0436">Ligase</keyword>
<protein>
    <submittedName>
        <fullName evidence="1">2'-5' RNA ligase</fullName>
    </submittedName>
</protein>
<reference evidence="1 2" key="1">
    <citation type="submission" date="2020-08" db="EMBL/GenBank/DDBJ databases">
        <title>Sequencing the genomes of 1000 actinobacteria strains.</title>
        <authorList>
            <person name="Klenk H.-P."/>
        </authorList>
    </citation>
    <scope>NUCLEOTIDE SEQUENCE [LARGE SCALE GENOMIC DNA]</scope>
    <source>
        <strain evidence="1 2">DSM 17294</strain>
    </source>
</reference>
<name>A0A841DMQ7_9ACTN</name>
<dbReference type="RefSeq" id="WP_184835086.1">
    <property type="nucleotide sequence ID" value="NZ_BAAAVN010000006.1"/>
</dbReference>